<comment type="caution">
    <text evidence="2">The sequence shown here is derived from an EMBL/GenBank/DDBJ whole genome shotgun (WGS) entry which is preliminary data.</text>
</comment>
<feature type="compositionally biased region" description="Low complexity" evidence="1">
    <location>
        <begin position="9"/>
        <end position="23"/>
    </location>
</feature>
<evidence type="ECO:0000313" key="2">
    <source>
        <dbReference type="EMBL" id="GGX10162.1"/>
    </source>
</evidence>
<dbReference type="PANTHER" id="PTHR43737">
    <property type="entry name" value="BLL7424 PROTEIN"/>
    <property type="match status" value="1"/>
</dbReference>
<feature type="compositionally biased region" description="Low complexity" evidence="1">
    <location>
        <begin position="63"/>
        <end position="73"/>
    </location>
</feature>
<gene>
    <name evidence="2" type="ORF">GCM10011282_15570</name>
</gene>
<proteinExistence type="predicted"/>
<accession>A0ABQ2XCL8</accession>
<organism evidence="2 3">
    <name type="scientific">Undibacterium macrobrachii</name>
    <dbReference type="NCBI Taxonomy" id="1119058"/>
    <lineage>
        <taxon>Bacteria</taxon>
        <taxon>Pseudomonadati</taxon>
        <taxon>Pseudomonadota</taxon>
        <taxon>Betaproteobacteria</taxon>
        <taxon>Burkholderiales</taxon>
        <taxon>Oxalobacteraceae</taxon>
        <taxon>Undibacterium</taxon>
    </lineage>
</organism>
<dbReference type="Pfam" id="PF08811">
    <property type="entry name" value="DUF1800"/>
    <property type="match status" value="1"/>
</dbReference>
<keyword evidence="3" id="KW-1185">Reference proteome</keyword>
<protein>
    <recommendedName>
        <fullName evidence="4">DUF1800 domain-containing protein</fullName>
    </recommendedName>
</protein>
<sequence length="597" mass="64139">MLIDEKTQQETSTESQTPSHSSTNTDNSFIRNIVATSSAAALATACGGDGKVGSTETSATPPVGNNSNSTSSATVVPTAISDAAAARFLMQAAMGANRAEIARVQALGYSGWIDQQMAMPASQSRWDWLRSKGMDSSEYRNSQAGFDSCAWKKLISSPDTLRQRICFALSEILVVSIEGLVNGGGWKAFAAANYLDLLEANCFGNYRDLLQKISTNTAMSLYLTYRGNSKYNPVTGALPDENYARELMQLFSIGLVNLNQDGSLATQNGVAVESYGLEDITGLARVFTGWDFDLTGGNTSTPDYHRRPLRQYPNKHETGASSFLGQTIPAGISGEEALSRSLDIIFAHPNVAPFIAKQLIQKLVTSNPSPAYVARVAAVFNHNGQANGLNAKGDMKAVIKAILLDEEARNLNNTQLPYFGKVREPLQRFLAWARAFNANSPSDLWRIGDTSDAGTKLGQSPLRSPSVFNFYRPGYVPPNTSIAAASLSAPEMQMVSESSVVGYVNFMQDIIDGSRGGNDLQADYSSLLALADKPAALVAEINLLLAAEQLSTSTVQTIQNAIASISIGTNNADRSKYQRIYAALLLVLASPEFIVLK</sequence>
<name>A0ABQ2XCL8_9BURK</name>
<dbReference type="EMBL" id="BMYT01000002">
    <property type="protein sequence ID" value="GGX10162.1"/>
    <property type="molecule type" value="Genomic_DNA"/>
</dbReference>
<reference evidence="3" key="1">
    <citation type="journal article" date="2019" name="Int. J. Syst. Evol. Microbiol.">
        <title>The Global Catalogue of Microorganisms (GCM) 10K type strain sequencing project: providing services to taxonomists for standard genome sequencing and annotation.</title>
        <authorList>
            <consortium name="The Broad Institute Genomics Platform"/>
            <consortium name="The Broad Institute Genome Sequencing Center for Infectious Disease"/>
            <person name="Wu L."/>
            <person name="Ma J."/>
        </authorList>
    </citation>
    <scope>NUCLEOTIDE SEQUENCE [LARGE SCALE GENOMIC DNA]</scope>
    <source>
        <strain evidence="3">KCTC 23916</strain>
    </source>
</reference>
<dbReference type="RefSeq" id="WP_229827169.1">
    <property type="nucleotide sequence ID" value="NZ_BMYT01000002.1"/>
</dbReference>
<feature type="region of interest" description="Disordered" evidence="1">
    <location>
        <begin position="1"/>
        <end position="26"/>
    </location>
</feature>
<evidence type="ECO:0008006" key="4">
    <source>
        <dbReference type="Google" id="ProtNLM"/>
    </source>
</evidence>
<feature type="region of interest" description="Disordered" evidence="1">
    <location>
        <begin position="45"/>
        <end position="73"/>
    </location>
</feature>
<evidence type="ECO:0000256" key="1">
    <source>
        <dbReference type="SAM" id="MobiDB-lite"/>
    </source>
</evidence>
<dbReference type="Proteomes" id="UP000620127">
    <property type="component" value="Unassembled WGS sequence"/>
</dbReference>
<dbReference type="InterPro" id="IPR014917">
    <property type="entry name" value="DUF1800"/>
</dbReference>
<dbReference type="PANTHER" id="PTHR43737:SF1">
    <property type="entry name" value="DUF1501 DOMAIN-CONTAINING PROTEIN"/>
    <property type="match status" value="1"/>
</dbReference>
<evidence type="ECO:0000313" key="3">
    <source>
        <dbReference type="Proteomes" id="UP000620127"/>
    </source>
</evidence>